<dbReference type="Proteomes" id="UP001596098">
    <property type="component" value="Unassembled WGS sequence"/>
</dbReference>
<dbReference type="RefSeq" id="WP_128221865.1">
    <property type="nucleotide sequence ID" value="NZ_CP034929.1"/>
</dbReference>
<dbReference type="InterPro" id="IPR022399">
    <property type="entry name" value="TadA-like_ATPase"/>
</dbReference>
<dbReference type="EMBL" id="JBHSQI010000005">
    <property type="protein sequence ID" value="MFC6153906.1"/>
    <property type="molecule type" value="Genomic_DNA"/>
</dbReference>
<dbReference type="Gene3D" id="3.40.50.300">
    <property type="entry name" value="P-loop containing nucleotide triphosphate hydrolases"/>
    <property type="match status" value="1"/>
</dbReference>
<proteinExistence type="inferred from homology"/>
<comment type="similarity">
    <text evidence="1">Belongs to the GSP E family.</text>
</comment>
<name>A0ABW1QWS8_9ACTN</name>
<sequence>MTTLGLGAADFDAADFDALRAEVAAAPVTPQRVAEALRRRGHPVSADVVAAVHARVLRETVGLGPLQPLVDDPAVTDVLVNGPGVVRVDRGRGPEATDVVLDDEAQVRRLAQRLAALGGRRLDDAAWWCDVRLPDGTRCHAVLAPVARPGTAISLRVPRHRSFSIDDLSRTRMLSPVAARVVREVVAARLGFLVSGGTGTGKTTLLATMLSEVPDAERIVVVEDSSELRPDHPHVVGLEARGENVEGSGAVDLHTLVRQALRMRPDRLVLGEVRGVEVLDLLAAMNTGHEGGCGTLHANAATQVMARIEALAAPAGLGPQAVAAQTLAAVDVVLHVVRDGDGRRRLAQVAVLGRATGPDGHAVAVPALEFGADGGVVEGPGAQRLAALLAGRR</sequence>
<feature type="domain" description="Bacterial type II secretion system protein E" evidence="2">
    <location>
        <begin position="61"/>
        <end position="338"/>
    </location>
</feature>
<accession>A0ABW1QWS8</accession>
<dbReference type="Gene3D" id="3.30.450.380">
    <property type="match status" value="1"/>
</dbReference>
<organism evidence="3 4">
    <name type="scientific">Nocardioides yefusunii</name>
    <dbReference type="NCBI Taxonomy" id="2500546"/>
    <lineage>
        <taxon>Bacteria</taxon>
        <taxon>Bacillati</taxon>
        <taxon>Actinomycetota</taxon>
        <taxon>Actinomycetes</taxon>
        <taxon>Propionibacteriales</taxon>
        <taxon>Nocardioidaceae</taxon>
        <taxon>Nocardioides</taxon>
    </lineage>
</organism>
<evidence type="ECO:0000313" key="4">
    <source>
        <dbReference type="Proteomes" id="UP001596098"/>
    </source>
</evidence>
<dbReference type="InterPro" id="IPR001482">
    <property type="entry name" value="T2SS/T4SS_dom"/>
</dbReference>
<dbReference type="PANTHER" id="PTHR30486:SF6">
    <property type="entry name" value="TYPE IV PILUS RETRACTATION ATPASE PILT"/>
    <property type="match status" value="1"/>
</dbReference>
<keyword evidence="4" id="KW-1185">Reference proteome</keyword>
<reference evidence="4" key="1">
    <citation type="journal article" date="2019" name="Int. J. Syst. Evol. Microbiol.">
        <title>The Global Catalogue of Microorganisms (GCM) 10K type strain sequencing project: providing services to taxonomists for standard genome sequencing and annotation.</title>
        <authorList>
            <consortium name="The Broad Institute Genomics Platform"/>
            <consortium name="The Broad Institute Genome Sequencing Center for Infectious Disease"/>
            <person name="Wu L."/>
            <person name="Ma J."/>
        </authorList>
    </citation>
    <scope>NUCLEOTIDE SEQUENCE [LARGE SCALE GENOMIC DNA]</scope>
    <source>
        <strain evidence="4">DFY28</strain>
    </source>
</reference>
<evidence type="ECO:0000313" key="3">
    <source>
        <dbReference type="EMBL" id="MFC6153906.1"/>
    </source>
</evidence>
<comment type="caution">
    <text evidence="3">The sequence shown here is derived from an EMBL/GenBank/DDBJ whole genome shotgun (WGS) entry which is preliminary data.</text>
</comment>
<dbReference type="InterPro" id="IPR027417">
    <property type="entry name" value="P-loop_NTPase"/>
</dbReference>
<gene>
    <name evidence="3" type="ORF">ACFPWU_09575</name>
</gene>
<dbReference type="PANTHER" id="PTHR30486">
    <property type="entry name" value="TWITCHING MOTILITY PROTEIN PILT"/>
    <property type="match status" value="1"/>
</dbReference>
<dbReference type="InterPro" id="IPR050921">
    <property type="entry name" value="T4SS_GSP_E_ATPase"/>
</dbReference>
<dbReference type="NCBIfam" id="TIGR03819">
    <property type="entry name" value="heli_sec_ATPase"/>
    <property type="match status" value="1"/>
</dbReference>
<evidence type="ECO:0000256" key="1">
    <source>
        <dbReference type="ARBA" id="ARBA00006611"/>
    </source>
</evidence>
<protein>
    <submittedName>
        <fullName evidence="3">TadA family conjugal transfer-associated ATPase</fullName>
    </submittedName>
</protein>
<dbReference type="CDD" id="cd01130">
    <property type="entry name" value="VirB11-like_ATPase"/>
    <property type="match status" value="1"/>
</dbReference>
<evidence type="ECO:0000259" key="2">
    <source>
        <dbReference type="Pfam" id="PF00437"/>
    </source>
</evidence>
<dbReference type="Pfam" id="PF00437">
    <property type="entry name" value="T2SSE"/>
    <property type="match status" value="1"/>
</dbReference>
<dbReference type="SUPFAM" id="SSF52540">
    <property type="entry name" value="P-loop containing nucleoside triphosphate hydrolases"/>
    <property type="match status" value="1"/>
</dbReference>